<proteinExistence type="inferred from homology"/>
<evidence type="ECO:0000313" key="4">
    <source>
        <dbReference type="EMBL" id="CAD9500143.1"/>
    </source>
</evidence>
<evidence type="ECO:0000256" key="1">
    <source>
        <dbReference type="ARBA" id="ARBA00006484"/>
    </source>
</evidence>
<dbReference type="InterPro" id="IPR020904">
    <property type="entry name" value="Sc_DH/Rdtase_CS"/>
</dbReference>
<gene>
    <name evidence="4" type="ORF">DSPE1174_LOCUS33695</name>
</gene>
<dbReference type="Gene3D" id="3.40.50.720">
    <property type="entry name" value="NAD(P)-binding Rossmann-like Domain"/>
    <property type="match status" value="1"/>
</dbReference>
<dbReference type="PROSITE" id="PS00061">
    <property type="entry name" value="ADH_SHORT"/>
    <property type="match status" value="1"/>
</dbReference>
<dbReference type="CDD" id="cd05233">
    <property type="entry name" value="SDR_c"/>
    <property type="match status" value="1"/>
</dbReference>
<accession>A0A7S2HUC0</accession>
<keyword evidence="3" id="KW-0732">Signal</keyword>
<organism evidence="4">
    <name type="scientific">Octactis speculum</name>
    <dbReference type="NCBI Taxonomy" id="3111310"/>
    <lineage>
        <taxon>Eukaryota</taxon>
        <taxon>Sar</taxon>
        <taxon>Stramenopiles</taxon>
        <taxon>Ochrophyta</taxon>
        <taxon>Dictyochophyceae</taxon>
        <taxon>Dictyochales</taxon>
        <taxon>Dictyochaceae</taxon>
        <taxon>Octactis</taxon>
    </lineage>
</organism>
<dbReference type="AlphaFoldDB" id="A0A7S2HUC0"/>
<evidence type="ECO:0000256" key="3">
    <source>
        <dbReference type="SAM" id="SignalP"/>
    </source>
</evidence>
<dbReference type="InterPro" id="IPR002347">
    <property type="entry name" value="SDR_fam"/>
</dbReference>
<evidence type="ECO:0000256" key="2">
    <source>
        <dbReference type="ARBA" id="ARBA00023002"/>
    </source>
</evidence>
<dbReference type="PANTHER" id="PTHR24321:SF8">
    <property type="entry name" value="ESTRADIOL 17-BETA-DEHYDROGENASE 8-RELATED"/>
    <property type="match status" value="1"/>
</dbReference>
<sequence>MLIGKKLCVLISLLVNVLLLSKYGVYGNEHVLPLAADKIVLVTGGSSGIGRGAAEYLVQSCAAEVHIVARAAQQLQTVKDALQGLNTSCQHKTKVFVHPTDLSNVSQVNELFETTLADVPIDFAVLCAGITGFLGNLIDTPDEIFRNVHDAVNNNFYATALALRGVLRIMAEQESGSIVVISSDNGVSSSPGGSFYGASKAALINLVKSVAVEVAGYGIRVNGIAPGLINTPITWNQARYPALQPYQCLSEENTTLTADYTCDEPECVCPNLSREDYYNIEPISEIVASWPIQRIGEPRDIATMIMFLLDERLSSFITGQIISIDGGLTAEP</sequence>
<reference evidence="4" key="1">
    <citation type="submission" date="2021-01" db="EMBL/GenBank/DDBJ databases">
        <authorList>
            <person name="Corre E."/>
            <person name="Pelletier E."/>
            <person name="Niang G."/>
            <person name="Scheremetjew M."/>
            <person name="Finn R."/>
            <person name="Kale V."/>
            <person name="Holt S."/>
            <person name="Cochrane G."/>
            <person name="Meng A."/>
            <person name="Brown T."/>
            <person name="Cohen L."/>
        </authorList>
    </citation>
    <scope>NUCLEOTIDE SEQUENCE</scope>
    <source>
        <strain evidence="4">CCMP1381</strain>
    </source>
</reference>
<dbReference type="SUPFAM" id="SSF51735">
    <property type="entry name" value="NAD(P)-binding Rossmann-fold domains"/>
    <property type="match status" value="1"/>
</dbReference>
<comment type="similarity">
    <text evidence="1">Belongs to the short-chain dehydrogenases/reductases (SDR) family.</text>
</comment>
<dbReference type="EMBL" id="HBGS01064522">
    <property type="protein sequence ID" value="CAD9500143.1"/>
    <property type="molecule type" value="Transcribed_RNA"/>
</dbReference>
<feature type="chain" id="PRO_5031521347" evidence="3">
    <location>
        <begin position="28"/>
        <end position="332"/>
    </location>
</feature>
<protein>
    <submittedName>
        <fullName evidence="4">Uncharacterized protein</fullName>
    </submittedName>
</protein>
<dbReference type="InterPro" id="IPR036291">
    <property type="entry name" value="NAD(P)-bd_dom_sf"/>
</dbReference>
<feature type="signal peptide" evidence="3">
    <location>
        <begin position="1"/>
        <end position="27"/>
    </location>
</feature>
<dbReference type="PANTHER" id="PTHR24321">
    <property type="entry name" value="DEHYDROGENASES, SHORT CHAIN"/>
    <property type="match status" value="1"/>
</dbReference>
<name>A0A7S2HUC0_9STRA</name>
<keyword evidence="2" id="KW-0560">Oxidoreductase</keyword>
<dbReference type="Pfam" id="PF13561">
    <property type="entry name" value="adh_short_C2"/>
    <property type="match status" value="1"/>
</dbReference>
<dbReference type="PRINTS" id="PR00081">
    <property type="entry name" value="GDHRDH"/>
</dbReference>
<dbReference type="GO" id="GO:0016491">
    <property type="term" value="F:oxidoreductase activity"/>
    <property type="evidence" value="ECO:0007669"/>
    <property type="project" value="UniProtKB-KW"/>
</dbReference>
<dbReference type="Pfam" id="PF00106">
    <property type="entry name" value="adh_short"/>
    <property type="match status" value="1"/>
</dbReference>